<evidence type="ECO:0000256" key="1">
    <source>
        <dbReference type="ARBA" id="ARBA00000022"/>
    </source>
</evidence>
<dbReference type="EMBL" id="JBEZFP010000007">
    <property type="protein sequence ID" value="MEU8132793.1"/>
    <property type="molecule type" value="Genomic_DNA"/>
</dbReference>
<reference evidence="3 4" key="1">
    <citation type="submission" date="2024-06" db="EMBL/GenBank/DDBJ databases">
        <title>The Natural Products Discovery Center: Release of the First 8490 Sequenced Strains for Exploring Actinobacteria Biosynthetic Diversity.</title>
        <authorList>
            <person name="Kalkreuter E."/>
            <person name="Kautsar S.A."/>
            <person name="Yang D."/>
            <person name="Bader C.D."/>
            <person name="Teijaro C.N."/>
            <person name="Fluegel L."/>
            <person name="Davis C.M."/>
            <person name="Simpson J.R."/>
            <person name="Lauterbach L."/>
            <person name="Steele A.D."/>
            <person name="Gui C."/>
            <person name="Meng S."/>
            <person name="Li G."/>
            <person name="Viehrig K."/>
            <person name="Ye F."/>
            <person name="Su P."/>
            <person name="Kiefer A.F."/>
            <person name="Nichols A."/>
            <person name="Cepeda A.J."/>
            <person name="Yan W."/>
            <person name="Fan B."/>
            <person name="Jiang Y."/>
            <person name="Adhikari A."/>
            <person name="Zheng C.-J."/>
            <person name="Schuster L."/>
            <person name="Cowan T.M."/>
            <person name="Smanski M.J."/>
            <person name="Chevrette M.G."/>
            <person name="De Carvalho L.P.S."/>
            <person name="Shen B."/>
        </authorList>
    </citation>
    <scope>NUCLEOTIDE SEQUENCE [LARGE SCALE GENOMIC DNA]</scope>
    <source>
        <strain evidence="3 4">NPDC048946</strain>
    </source>
</reference>
<comment type="caution">
    <text evidence="3">The sequence shown here is derived from an EMBL/GenBank/DDBJ whole genome shotgun (WGS) entry which is preliminary data.</text>
</comment>
<comment type="catalytic activity">
    <reaction evidence="2">
        <text>2,5-diamino-6-hydroxy-4-(5-phosphoribosylamino)-pyrimidine + H2O = 2,5,6-triamino-4-hydroxypyrimidine + D-ribose 5-phosphate</text>
        <dbReference type="Rhea" id="RHEA:23436"/>
        <dbReference type="ChEBI" id="CHEBI:15377"/>
        <dbReference type="ChEBI" id="CHEBI:58614"/>
        <dbReference type="ChEBI" id="CHEBI:78346"/>
        <dbReference type="ChEBI" id="CHEBI:137796"/>
    </reaction>
</comment>
<sequence>MTELLRAKFRQHPDLADILVSTGDARIVYQSLDPFWDGAGPGETKRHWMGRLLELVRAELVLARSTVAAGDDAPGEPC</sequence>
<name>A0ABV3DAM1_9ACTN</name>
<accession>A0ABV3DAM1</accession>
<evidence type="ECO:0000313" key="3">
    <source>
        <dbReference type="EMBL" id="MEU8132793.1"/>
    </source>
</evidence>
<keyword evidence="4" id="KW-1185">Reference proteome</keyword>
<dbReference type="InterPro" id="IPR012816">
    <property type="entry name" value="NADAR"/>
</dbReference>
<proteinExistence type="predicted"/>
<dbReference type="Gene3D" id="1.10.357.40">
    <property type="entry name" value="YbiA-like"/>
    <property type="match status" value="1"/>
</dbReference>
<dbReference type="RefSeq" id="WP_358349191.1">
    <property type="nucleotide sequence ID" value="NZ_JBEZFP010000007.1"/>
</dbReference>
<evidence type="ECO:0000313" key="4">
    <source>
        <dbReference type="Proteomes" id="UP001551482"/>
    </source>
</evidence>
<organism evidence="3 4">
    <name type="scientific">Streptodolium elevatio</name>
    <dbReference type="NCBI Taxonomy" id="3157996"/>
    <lineage>
        <taxon>Bacteria</taxon>
        <taxon>Bacillati</taxon>
        <taxon>Actinomycetota</taxon>
        <taxon>Actinomycetes</taxon>
        <taxon>Kitasatosporales</taxon>
        <taxon>Streptomycetaceae</taxon>
        <taxon>Streptodolium</taxon>
    </lineage>
</organism>
<evidence type="ECO:0000256" key="2">
    <source>
        <dbReference type="ARBA" id="ARBA00000751"/>
    </source>
</evidence>
<dbReference type="Proteomes" id="UP001551482">
    <property type="component" value="Unassembled WGS sequence"/>
</dbReference>
<comment type="catalytic activity">
    <reaction evidence="1">
        <text>5-amino-6-(5-phospho-D-ribosylamino)uracil + H2O = 5,6-diaminouracil + D-ribose 5-phosphate</text>
        <dbReference type="Rhea" id="RHEA:55020"/>
        <dbReference type="ChEBI" id="CHEBI:15377"/>
        <dbReference type="ChEBI" id="CHEBI:46252"/>
        <dbReference type="ChEBI" id="CHEBI:58453"/>
        <dbReference type="ChEBI" id="CHEBI:78346"/>
    </reaction>
</comment>
<gene>
    <name evidence="3" type="ORF">AB0C36_04710</name>
</gene>
<dbReference type="SUPFAM" id="SSF143990">
    <property type="entry name" value="YbiA-like"/>
    <property type="match status" value="1"/>
</dbReference>
<dbReference type="CDD" id="cd15457">
    <property type="entry name" value="NADAR"/>
    <property type="match status" value="1"/>
</dbReference>
<dbReference type="InterPro" id="IPR037238">
    <property type="entry name" value="YbiA-like_sf"/>
</dbReference>
<protein>
    <submittedName>
        <fullName evidence="3">NADAR family protein</fullName>
    </submittedName>
</protein>